<name>S5M546_9CAUD</name>
<reference evidence="1 2" key="1">
    <citation type="journal article" date="2014" name="Genome Announc.">
        <title>Genome Sequences of Three Novel Bacillus cereus Bacteriophages.</title>
        <authorList>
            <person name="Grose J.H."/>
            <person name="Jensen J.D."/>
            <person name="Merrill B.D."/>
            <person name="Fisher J.N."/>
            <person name="Burnett S.H."/>
            <person name="Breakwell D.P."/>
        </authorList>
    </citation>
    <scope>NUCLEOTIDE SEQUENCE [LARGE SCALE GENOMIC DNA]</scope>
</reference>
<evidence type="ECO:0000313" key="1">
    <source>
        <dbReference type="EMBL" id="AGR47011.1"/>
    </source>
</evidence>
<evidence type="ECO:0000313" key="2">
    <source>
        <dbReference type="Proteomes" id="UP000015093"/>
    </source>
</evidence>
<dbReference type="Proteomes" id="UP000015093">
    <property type="component" value="Segment"/>
</dbReference>
<dbReference type="EMBL" id="KC595513">
    <property type="protein sequence ID" value="AGR47011.1"/>
    <property type="molecule type" value="Genomic_DNA"/>
</dbReference>
<dbReference type="KEGG" id="vg:26642460"/>
<dbReference type="RefSeq" id="YP_009216112.1">
    <property type="nucleotide sequence ID" value="NC_028983.1"/>
</dbReference>
<proteinExistence type="predicted"/>
<accession>S5M546</accession>
<gene>
    <name evidence="1" type="ORF">SHANETTE_117</name>
</gene>
<protein>
    <submittedName>
        <fullName evidence="1">Uncharacterized protein</fullName>
    </submittedName>
</protein>
<dbReference type="GeneID" id="26642460"/>
<organism evidence="1 2">
    <name type="scientific">Bacillus phage Shanette</name>
    <dbReference type="NCBI Taxonomy" id="1296656"/>
    <lineage>
        <taxon>Viruses</taxon>
        <taxon>Duplodnaviria</taxon>
        <taxon>Heunggongvirae</taxon>
        <taxon>Uroviricota</taxon>
        <taxon>Caudoviricetes</taxon>
        <taxon>Herelleviridae</taxon>
        <taxon>Spounavirinae</taxon>
        <taxon>Siminovitchvirus</taxon>
        <taxon>Siminovitchvirus shanette</taxon>
    </lineage>
</organism>
<sequence>MAELTNNTNNTTTSIGGSLVGDEWYPYYEPGWTAKDQLWCCNLVNRYKVPITVITPLYRYLIEQGKCNTFEVEYQRYKEFLAEHGIDPMNPR</sequence>
<keyword evidence="2" id="KW-1185">Reference proteome</keyword>